<comment type="caution">
    <text evidence="2">The sequence shown here is derived from an EMBL/GenBank/DDBJ whole genome shotgun (WGS) entry which is preliminary data.</text>
</comment>
<evidence type="ECO:0000313" key="3">
    <source>
        <dbReference type="Proteomes" id="UP000289886"/>
    </source>
</evidence>
<name>A0A444UEU5_ACIRT</name>
<dbReference type="Proteomes" id="UP000289886">
    <property type="component" value="Unassembled WGS sequence"/>
</dbReference>
<feature type="compositionally biased region" description="Basic residues" evidence="1">
    <location>
        <begin position="61"/>
        <end position="74"/>
    </location>
</feature>
<accession>A0A444UEU5</accession>
<gene>
    <name evidence="2" type="ORF">EOD39_5245</name>
</gene>
<organism evidence="2 3">
    <name type="scientific">Acipenser ruthenus</name>
    <name type="common">Sterlet sturgeon</name>
    <dbReference type="NCBI Taxonomy" id="7906"/>
    <lineage>
        <taxon>Eukaryota</taxon>
        <taxon>Metazoa</taxon>
        <taxon>Chordata</taxon>
        <taxon>Craniata</taxon>
        <taxon>Vertebrata</taxon>
        <taxon>Euteleostomi</taxon>
        <taxon>Actinopterygii</taxon>
        <taxon>Chondrostei</taxon>
        <taxon>Acipenseriformes</taxon>
        <taxon>Acipenseridae</taxon>
        <taxon>Acipenser</taxon>
    </lineage>
</organism>
<dbReference type="PANTHER" id="PTHR35760:SF1">
    <property type="entry name" value="SI:CH211-22I13.2"/>
    <property type="match status" value="1"/>
</dbReference>
<protein>
    <submittedName>
        <fullName evidence="2">Uncharacterized protein</fullName>
    </submittedName>
</protein>
<reference evidence="2 3" key="1">
    <citation type="submission" date="2019-01" db="EMBL/GenBank/DDBJ databases">
        <title>Draft Genome and Complete Hox-Cluster Characterization of the Sterlet Sturgeon (Acipenser ruthenus).</title>
        <authorList>
            <person name="Wei Q."/>
        </authorList>
    </citation>
    <scope>NUCLEOTIDE SEQUENCE [LARGE SCALE GENOMIC DNA]</scope>
    <source>
        <strain evidence="2">WHYD16114868_AA</strain>
        <tissue evidence="2">Blood</tissue>
    </source>
</reference>
<keyword evidence="3" id="KW-1185">Reference proteome</keyword>
<feature type="region of interest" description="Disordered" evidence="1">
    <location>
        <begin position="61"/>
        <end position="83"/>
    </location>
</feature>
<proteinExistence type="predicted"/>
<evidence type="ECO:0000313" key="2">
    <source>
        <dbReference type="EMBL" id="RXM33703.1"/>
    </source>
</evidence>
<dbReference type="EMBL" id="SCEB01214698">
    <property type="protein sequence ID" value="RXM33703.1"/>
    <property type="molecule type" value="Genomic_DNA"/>
</dbReference>
<evidence type="ECO:0000256" key="1">
    <source>
        <dbReference type="SAM" id="MobiDB-lite"/>
    </source>
</evidence>
<dbReference type="AlphaFoldDB" id="A0A444UEU5"/>
<dbReference type="PANTHER" id="PTHR35760">
    <property type="entry name" value="SI:CH211-22I13.2"/>
    <property type="match status" value="1"/>
</dbReference>
<sequence length="131" mass="15243">MDDCHKGRSHTPNIAEEKTVEGRGQDACYTNVLHVALFISNSHYADLSYCSFWRTVKKVKKEKKHKKKKERKVKHDSSGPVQISKFLNDKKSDKYSMITGKKIKMKVKKSKKDKQRDKNRAELLDFLNSTL</sequence>